<evidence type="ECO:0000256" key="1">
    <source>
        <dbReference type="ARBA" id="ARBA00022801"/>
    </source>
</evidence>
<dbReference type="InterPro" id="IPR050287">
    <property type="entry name" value="MTA/SAH_deaminase"/>
</dbReference>
<accession>A0A0F9KYH9</accession>
<dbReference type="GO" id="GO:0016810">
    <property type="term" value="F:hydrolase activity, acting on carbon-nitrogen (but not peptide) bonds"/>
    <property type="evidence" value="ECO:0007669"/>
    <property type="project" value="InterPro"/>
</dbReference>
<keyword evidence="1" id="KW-0378">Hydrolase</keyword>
<dbReference type="AlphaFoldDB" id="A0A0F9KYH9"/>
<dbReference type="InterPro" id="IPR006680">
    <property type="entry name" value="Amidohydro-rel"/>
</dbReference>
<dbReference type="SUPFAM" id="SSF51338">
    <property type="entry name" value="Composite domain of metallo-dependent hydrolases"/>
    <property type="match status" value="1"/>
</dbReference>
<organism evidence="3">
    <name type="scientific">marine sediment metagenome</name>
    <dbReference type="NCBI Taxonomy" id="412755"/>
    <lineage>
        <taxon>unclassified sequences</taxon>
        <taxon>metagenomes</taxon>
        <taxon>ecological metagenomes</taxon>
    </lineage>
</organism>
<dbReference type="PANTHER" id="PTHR43794">
    <property type="entry name" value="AMINOHYDROLASE SSNA-RELATED"/>
    <property type="match status" value="1"/>
</dbReference>
<name>A0A0F9KYH9_9ZZZZ</name>
<feature type="domain" description="Amidohydrolase-related" evidence="2">
    <location>
        <begin position="54"/>
        <end position="419"/>
    </location>
</feature>
<dbReference type="InterPro" id="IPR032466">
    <property type="entry name" value="Metal_Hydrolase"/>
</dbReference>
<evidence type="ECO:0000313" key="3">
    <source>
        <dbReference type="EMBL" id="KKM27038.1"/>
    </source>
</evidence>
<dbReference type="Gene3D" id="3.20.20.140">
    <property type="entry name" value="Metal-dependent hydrolases"/>
    <property type="match status" value="1"/>
</dbReference>
<dbReference type="Gene3D" id="2.30.40.10">
    <property type="entry name" value="Urease, subunit C, domain 1"/>
    <property type="match status" value="1"/>
</dbReference>
<dbReference type="SUPFAM" id="SSF51556">
    <property type="entry name" value="Metallo-dependent hydrolases"/>
    <property type="match status" value="1"/>
</dbReference>
<gene>
    <name evidence="3" type="ORF">LCGC14_1578730</name>
</gene>
<dbReference type="PANTHER" id="PTHR43794:SF11">
    <property type="entry name" value="AMIDOHYDROLASE-RELATED DOMAIN-CONTAINING PROTEIN"/>
    <property type="match status" value="1"/>
</dbReference>
<dbReference type="InterPro" id="IPR011059">
    <property type="entry name" value="Metal-dep_hydrolase_composite"/>
</dbReference>
<dbReference type="Pfam" id="PF01979">
    <property type="entry name" value="Amidohydro_1"/>
    <property type="match status" value="1"/>
</dbReference>
<protein>
    <recommendedName>
        <fullName evidence="2">Amidohydrolase-related domain-containing protein</fullName>
    </recommendedName>
</protein>
<reference evidence="3" key="1">
    <citation type="journal article" date="2015" name="Nature">
        <title>Complex archaea that bridge the gap between prokaryotes and eukaryotes.</title>
        <authorList>
            <person name="Spang A."/>
            <person name="Saw J.H."/>
            <person name="Jorgensen S.L."/>
            <person name="Zaremba-Niedzwiedzka K."/>
            <person name="Martijn J."/>
            <person name="Lind A.E."/>
            <person name="van Eijk R."/>
            <person name="Schleper C."/>
            <person name="Guy L."/>
            <person name="Ettema T.J."/>
        </authorList>
    </citation>
    <scope>NUCLEOTIDE SEQUENCE</scope>
</reference>
<evidence type="ECO:0000259" key="2">
    <source>
        <dbReference type="Pfam" id="PF01979"/>
    </source>
</evidence>
<proteinExistence type="predicted"/>
<sequence>MILSAKWVLPVNKKPIEDASVVIENGVIKDVGKTAEIKKKYKQVSETDFGLAAIMPGLIDCHTHLEYSVFRGVCDDLPFGLWKIQQQEKSSALSKKDWRASADLGAQEALRSGITTIADVTDTGASMEAAIKAGLRGIIFYELSSLKYDSKIMDRAAKQIEEWQKKSKESLLEIGISPHGSYTTAPRLLREASEYAIDKDLLSCIHVSGSDDEYQFVKYGSGPLAHEFKDLSGWKDVLWQPMGTSPVKYLDQWDVFKGKTIAVHCIHVDQEDLDILQKNDVSVAHCPMCAAKLGMGVAPLTSIKQRKLRLGIGSDSPATSNVMDLFEEMRLGLLLQRAVNYSTQGLAAKDFLHLATLGGAQALGLEKEIGTLAEGKKADVVVVDLSQSYQQPLSEPYSAIVYTCSSADVMMTMIEGKILFQKDEQEQLDEKIRSQVSDIRLKLTQG</sequence>
<comment type="caution">
    <text evidence="3">The sequence shown here is derived from an EMBL/GenBank/DDBJ whole genome shotgun (WGS) entry which is preliminary data.</text>
</comment>
<dbReference type="EMBL" id="LAZR01012397">
    <property type="protein sequence ID" value="KKM27038.1"/>
    <property type="molecule type" value="Genomic_DNA"/>
</dbReference>